<evidence type="ECO:0000313" key="2">
    <source>
        <dbReference type="Proteomes" id="UP000529446"/>
    </source>
</evidence>
<evidence type="ECO:0000313" key="1">
    <source>
        <dbReference type="EMBL" id="MBC2115691.1"/>
    </source>
</evidence>
<dbReference type="RefSeq" id="WP_185346040.1">
    <property type="nucleotide sequence ID" value="NZ_JAAROZ010000001.1"/>
</dbReference>
<protein>
    <recommendedName>
        <fullName evidence="3">Prophage protein</fullName>
    </recommendedName>
</protein>
<reference evidence="1 2" key="1">
    <citation type="submission" date="2020-03" db="EMBL/GenBank/DDBJ databases">
        <title>Soil Listeria distribution.</title>
        <authorList>
            <person name="Liao J."/>
            <person name="Wiedmann M."/>
        </authorList>
    </citation>
    <scope>NUCLEOTIDE SEQUENCE [LARGE SCALE GENOMIC DNA]</scope>
    <source>
        <strain evidence="1 2">FSL L7-0360</strain>
    </source>
</reference>
<dbReference type="Proteomes" id="UP000529446">
    <property type="component" value="Unassembled WGS sequence"/>
</dbReference>
<accession>A0A7X0YJN5</accession>
<evidence type="ECO:0008006" key="3">
    <source>
        <dbReference type="Google" id="ProtNLM"/>
    </source>
</evidence>
<organism evidence="1 2">
    <name type="scientific">Listeria booriae</name>
    <dbReference type="NCBI Taxonomy" id="1552123"/>
    <lineage>
        <taxon>Bacteria</taxon>
        <taxon>Bacillati</taxon>
        <taxon>Bacillota</taxon>
        <taxon>Bacilli</taxon>
        <taxon>Bacillales</taxon>
        <taxon>Listeriaceae</taxon>
        <taxon>Listeria</taxon>
    </lineage>
</organism>
<dbReference type="EMBL" id="JAARXI010000002">
    <property type="protein sequence ID" value="MBC2115691.1"/>
    <property type="molecule type" value="Genomic_DNA"/>
</dbReference>
<dbReference type="AlphaFoldDB" id="A0A7X0YJN5"/>
<name>A0A7X0YJN5_9LIST</name>
<gene>
    <name evidence="1" type="ORF">HCB06_03580</name>
</gene>
<proteinExistence type="predicted"/>
<comment type="caution">
    <text evidence="1">The sequence shown here is derived from an EMBL/GenBank/DDBJ whole genome shotgun (WGS) entry which is preliminary data.</text>
</comment>
<sequence>MYVGKQKNAVEINFMDSARFQSFTYQAEEDMGKEVDGKLTLVAGSIYPANDATAKGIVINDVDLSHGPQPVGVIVEGYIIKERLPETPTPEAIAAMKEIKFRTVTP</sequence>